<dbReference type="SMART" id="SM00192">
    <property type="entry name" value="LDLa"/>
    <property type="match status" value="5"/>
</dbReference>
<comment type="caution">
    <text evidence="7">Lacks conserved residue(s) required for the propagation of feature annotation.</text>
</comment>
<dbReference type="Proteomes" id="UP000663891">
    <property type="component" value="Unassembled WGS sequence"/>
</dbReference>
<dbReference type="EMBL" id="CAJOAY010001749">
    <property type="protein sequence ID" value="CAF3882032.1"/>
    <property type="molecule type" value="Genomic_DNA"/>
</dbReference>
<dbReference type="PROSITE" id="PS50026">
    <property type="entry name" value="EGF_3"/>
    <property type="match status" value="2"/>
</dbReference>
<dbReference type="SMART" id="SM00181">
    <property type="entry name" value="EGF"/>
    <property type="match status" value="5"/>
</dbReference>
<dbReference type="PANTHER" id="PTHR24270">
    <property type="entry name" value="LOW-DENSITY LIPOPROTEIN RECEPTOR-RELATED"/>
    <property type="match status" value="1"/>
</dbReference>
<dbReference type="GO" id="GO:0005886">
    <property type="term" value="C:plasma membrane"/>
    <property type="evidence" value="ECO:0007669"/>
    <property type="project" value="TreeGrafter"/>
</dbReference>
<keyword evidence="5 9" id="KW-0472">Membrane</keyword>
<dbReference type="OrthoDB" id="2019384at2759"/>
<keyword evidence="4 9" id="KW-1133">Transmembrane helix</keyword>
<evidence type="ECO:0000256" key="4">
    <source>
        <dbReference type="ARBA" id="ARBA00022989"/>
    </source>
</evidence>
<accession>A0A819GM71</accession>
<dbReference type="InterPro" id="IPR002172">
    <property type="entry name" value="LDrepeatLR_classA_rpt"/>
</dbReference>
<dbReference type="SUPFAM" id="SSF81321">
    <property type="entry name" value="Family A G protein-coupled receptor-like"/>
    <property type="match status" value="1"/>
</dbReference>
<evidence type="ECO:0000313" key="14">
    <source>
        <dbReference type="EMBL" id="CAF3882032.1"/>
    </source>
</evidence>
<keyword evidence="3" id="KW-0677">Repeat</keyword>
<dbReference type="PROSITE" id="PS50068">
    <property type="entry name" value="LDLRA_2"/>
    <property type="match status" value="1"/>
</dbReference>
<feature type="transmembrane region" description="Helical" evidence="9">
    <location>
        <begin position="1379"/>
        <end position="1397"/>
    </location>
</feature>
<comment type="caution">
    <text evidence="14">The sequence shown here is derived from an EMBL/GenBank/DDBJ whole genome shotgun (WGS) entry which is preliminary data.</text>
</comment>
<dbReference type="PROSITE" id="PS00022">
    <property type="entry name" value="EGF_1"/>
    <property type="match status" value="4"/>
</dbReference>
<name>A0A819GM71_9BILA</name>
<evidence type="ECO:0000256" key="1">
    <source>
        <dbReference type="ARBA" id="ARBA00004167"/>
    </source>
</evidence>
<dbReference type="InterPro" id="IPR000742">
    <property type="entry name" value="EGF"/>
</dbReference>
<sequence length="1560" mass="182096">MINNILVSTLLLYRIVECVLYFNLYNTYQSDNVNNFEFDCLRHYRTDYITDGPDVGYQRFQMIEYCIRPIDANPLILDFINVRDENFTFGQLRDLGVTTGELISLSSTIDLAEKYQDFLDKKSDNSSLSSKILYLKCEEPWFGSQCQYSFEFYESNEWLMILSKAFSAKEEYGSDKNIADRTCYTNIKCDRGGTLMCLDWREICNGRIDCLNGGVDEEECFQLEINECEENEYRCHNGLCLSTEISNNEQYLTDCLDRSGTMFLNYYFSECFTDPTFICEEHACQPGRKQFPCGDGQCVEDFAPCDNGRHYLLIESMSVQGNLSEECWLSLICLTKIKNSIDKKTCQKFVNSSSLFNSFQTCDSHTQFPTIPVLFGHVSFLYDQIDEEMINMKLALPPTYVCYVEQLCHFLQPTFHYKTKTCRMGYQMGFKSNVTYNTWKSLIDTIKPYFDGCLTTYKKENSIKKSSLYCCKNSSKCISKHRILDGISDCYLNDDEEQFELSCTMNNTHRFKCPNENICYSLFFPKICPSIVSPLKLSDLSFHEICDRIVHLLPETINGENHTDETECDYWPCSNVYTRCNLFWNCENGKDEENCSKSLCNFPSHPCISPHNGTFFCLSVRRIEDGIIDCLGGSDELRQCLQMKSISNDANHYHCLNEDKCLQSDKLCNNYKDCSSGDDEAFCKNIQQSCNSFIRNNRSNVETTLCQLKSLVNRYFSLENCPIYPSHRFKMINYIDNQPSKRSIMINNKIDTVNDDDNNGWSWRCNRGLYARAWFGGDNYSFKCFCPPSYYGDLCEYQNERVSLSLKLMTNNYYGVYKIIVTLIDDDDDRREINSYSQIYYLPREEQCPYNYNMYLLYLNRLKNKTKKYSVHIDAYNLFSLTYLASWYLKIPFLFLPVNRLSAQLVVPTDQTLNSNKCLYPCQNGQCTKYINVEKFFCRCNPGWSGISCNFRTNCADCSLDSICIGSLRERSICVCPVNKFGSRCLLKHKCPLDFCKNNGQCLVTDATSMINSYNCICPESFYGNRCEMQDKYKLEISLNNIETTNYAIIHYISVRKNQAPYQRWIMKTLKMFQNVIILSHNGNWNIVIVKTNNHYYLAAVQLIESANFSTSISSNQRCSSINEVLKPEIIFMPQIRRVKYYHIICQSHPHLWCFFDESYMCLCTRDRHANCFHFQHNELSKMHSCRFNFHCLNGGECLVDVPDCPRKTLCNCKDCYFGNRCQYYAKGIGLTLNDILRYEIRPDVSLMNQSLPIKITLALTIIMFVLGLINSSLSLLVFSNENCRKVGCGIYLLASSVTSCLTLSTLMLKFWFLVLTQINIYSSRIILRIECVFIENFLKFFLYYDSWLYACVAIERSVTIFKGINFNATKSKYIAKRIIILLPLLIMGTIVHDFFYRDLFDDSEEERIWCVAHYSHFFQAYNTFILFFHFLCPFFANLFSALYIICQSSRQRATIRIRQSYSEHLYEQLKEHKHLIISPICLVILSLPRLIISLLSNCVKAYRNPWLYILSYFISFIPSVLIFVVFILPSQMYKKQFQESIRSFQRQIHQRVALILRIR</sequence>
<dbReference type="InterPro" id="IPR050685">
    <property type="entry name" value="LDLR"/>
</dbReference>
<evidence type="ECO:0000259" key="12">
    <source>
        <dbReference type="PROSITE" id="PS50262"/>
    </source>
</evidence>
<feature type="disulfide bond" evidence="8">
    <location>
        <begin position="668"/>
        <end position="683"/>
    </location>
</feature>
<evidence type="ECO:0000256" key="10">
    <source>
        <dbReference type="SAM" id="SignalP"/>
    </source>
</evidence>
<keyword evidence="10" id="KW-0732">Signal</keyword>
<feature type="transmembrane region" description="Helical" evidence="9">
    <location>
        <begin position="1425"/>
        <end position="1447"/>
    </location>
</feature>
<evidence type="ECO:0000256" key="9">
    <source>
        <dbReference type="SAM" id="Phobius"/>
    </source>
</evidence>
<feature type="transmembrane region" description="Helical" evidence="9">
    <location>
        <begin position="1256"/>
        <end position="1279"/>
    </location>
</feature>
<evidence type="ECO:0000256" key="8">
    <source>
        <dbReference type="PROSITE-ProRule" id="PRU00124"/>
    </source>
</evidence>
<gene>
    <name evidence="14" type="ORF">OKA104_LOCUS23188</name>
    <name evidence="13" type="ORF">VCS650_LOCUS16603</name>
</gene>
<feature type="transmembrane region" description="Helical" evidence="9">
    <location>
        <begin position="1476"/>
        <end position="1496"/>
    </location>
</feature>
<evidence type="ECO:0000259" key="11">
    <source>
        <dbReference type="PROSITE" id="PS50026"/>
    </source>
</evidence>
<comment type="subcellular location">
    <subcellularLocation>
        <location evidence="1">Membrane</location>
        <topology evidence="1">Single-pass membrane protein</topology>
    </subcellularLocation>
</comment>
<keyword evidence="2 9" id="KW-0812">Transmembrane</keyword>
<dbReference type="PRINTS" id="PR00261">
    <property type="entry name" value="LDLRECEPTOR"/>
</dbReference>
<dbReference type="PROSITE" id="PS01186">
    <property type="entry name" value="EGF_2"/>
    <property type="match status" value="1"/>
</dbReference>
<feature type="disulfide bond" evidence="7">
    <location>
        <begin position="940"/>
        <end position="949"/>
    </location>
</feature>
<keyword evidence="7" id="KW-0245">EGF-like domain</keyword>
<dbReference type="Gene3D" id="1.20.1070.10">
    <property type="entry name" value="Rhodopsin 7-helix transmembrane proteins"/>
    <property type="match status" value="1"/>
</dbReference>
<dbReference type="EMBL" id="CAJNON010000149">
    <property type="protein sequence ID" value="CAF1036082.1"/>
    <property type="molecule type" value="Genomic_DNA"/>
</dbReference>
<organism evidence="14 15">
    <name type="scientific">Adineta steineri</name>
    <dbReference type="NCBI Taxonomy" id="433720"/>
    <lineage>
        <taxon>Eukaryota</taxon>
        <taxon>Metazoa</taxon>
        <taxon>Spiralia</taxon>
        <taxon>Gnathifera</taxon>
        <taxon>Rotifera</taxon>
        <taxon>Eurotatoria</taxon>
        <taxon>Bdelloidea</taxon>
        <taxon>Adinetida</taxon>
        <taxon>Adinetidae</taxon>
        <taxon>Adineta</taxon>
    </lineage>
</organism>
<feature type="signal peptide" evidence="10">
    <location>
        <begin position="1"/>
        <end position="18"/>
    </location>
</feature>
<dbReference type="SUPFAM" id="SSF57196">
    <property type="entry name" value="EGF/Laminin"/>
    <property type="match status" value="2"/>
</dbReference>
<feature type="transmembrane region" description="Helical" evidence="9">
    <location>
        <begin position="1508"/>
        <end position="1529"/>
    </location>
</feature>
<evidence type="ECO:0000313" key="13">
    <source>
        <dbReference type="EMBL" id="CAF1036082.1"/>
    </source>
</evidence>
<evidence type="ECO:0000256" key="6">
    <source>
        <dbReference type="ARBA" id="ARBA00023157"/>
    </source>
</evidence>
<protein>
    <submittedName>
        <fullName evidence="14">Uncharacterized protein</fullName>
    </submittedName>
</protein>
<dbReference type="Gene3D" id="2.10.25.10">
    <property type="entry name" value="Laminin"/>
    <property type="match status" value="2"/>
</dbReference>
<dbReference type="CDD" id="cd00054">
    <property type="entry name" value="EGF_CA"/>
    <property type="match status" value="1"/>
</dbReference>
<feature type="disulfide bond" evidence="7">
    <location>
        <begin position="1018"/>
        <end position="1027"/>
    </location>
</feature>
<evidence type="ECO:0000256" key="5">
    <source>
        <dbReference type="ARBA" id="ARBA00023136"/>
    </source>
</evidence>
<proteinExistence type="predicted"/>
<keyword evidence="6 7" id="KW-1015">Disulfide bond</keyword>
<dbReference type="Proteomes" id="UP000663881">
    <property type="component" value="Unassembled WGS sequence"/>
</dbReference>
<dbReference type="PROSITE" id="PS50262">
    <property type="entry name" value="G_PROTEIN_RECEP_F1_2"/>
    <property type="match status" value="1"/>
</dbReference>
<feature type="chain" id="PRO_5036235222" evidence="10">
    <location>
        <begin position="19"/>
        <end position="1560"/>
    </location>
</feature>
<feature type="domain" description="EGF-like" evidence="11">
    <location>
        <begin position="987"/>
        <end position="1028"/>
    </location>
</feature>
<feature type="domain" description="G-protein coupled receptors family 1 profile" evidence="12">
    <location>
        <begin position="1271"/>
        <end position="1527"/>
    </location>
</feature>
<feature type="transmembrane region" description="Helical" evidence="9">
    <location>
        <begin position="1291"/>
        <end position="1315"/>
    </location>
</feature>
<dbReference type="InterPro" id="IPR017452">
    <property type="entry name" value="GPCR_Rhodpsn_7TM"/>
</dbReference>
<evidence type="ECO:0000256" key="3">
    <source>
        <dbReference type="ARBA" id="ARBA00022737"/>
    </source>
</evidence>
<evidence type="ECO:0000256" key="7">
    <source>
        <dbReference type="PROSITE-ProRule" id="PRU00076"/>
    </source>
</evidence>
<feature type="domain" description="EGF-like" evidence="11">
    <location>
        <begin position="914"/>
        <end position="950"/>
    </location>
</feature>
<reference evidence="14" key="1">
    <citation type="submission" date="2021-02" db="EMBL/GenBank/DDBJ databases">
        <authorList>
            <person name="Nowell W R."/>
        </authorList>
    </citation>
    <scope>NUCLEOTIDE SEQUENCE</scope>
</reference>
<evidence type="ECO:0000256" key="2">
    <source>
        <dbReference type="ARBA" id="ARBA00022692"/>
    </source>
</evidence>
<evidence type="ECO:0000313" key="15">
    <source>
        <dbReference type="Proteomes" id="UP000663881"/>
    </source>
</evidence>